<dbReference type="EMBL" id="CP136600">
    <property type="protein sequence ID" value="WOH35785.1"/>
    <property type="molecule type" value="Genomic_DNA"/>
</dbReference>
<dbReference type="RefSeq" id="WP_348394601.1">
    <property type="nucleotide sequence ID" value="NZ_CP136600.1"/>
</dbReference>
<dbReference type="SUPFAM" id="SSF54427">
    <property type="entry name" value="NTF2-like"/>
    <property type="match status" value="1"/>
</dbReference>
<accession>A0ABZ0GIY1</accession>
<sequence length="287" mass="33385">MFNKLIELYTKGDLAQLSSSILHSTAWQQHDFTAYGNMQIENLWLKSLEQFGFLPLAEQQTVQGDGFSALYFELSVENQQYSLAVSFFFEHNEQHIKRLRCIVDTLALAKLQQNEGKQIQELLPTPDPLLLSQFDHQLHPQSYHATPKDVCDLPKDIDNIMSQWWNIWQEKQLASFASLYNDDSQIKLAGSATSCGFHQLRSFHLKLHNRLNRSYCQLENICYDSEQNTLAILWHIDGDYLDVGATKRVRIPMMSFLTIEDNKIVKEQLQVDWLSFTKRFQLHTAII</sequence>
<dbReference type="InterPro" id="IPR032710">
    <property type="entry name" value="NTF2-like_dom_sf"/>
</dbReference>
<dbReference type="Proteomes" id="UP001301442">
    <property type="component" value="Chromosome"/>
</dbReference>
<organism evidence="2 3">
    <name type="scientific">Thalassotalea fonticola</name>
    <dbReference type="NCBI Taxonomy" id="3065649"/>
    <lineage>
        <taxon>Bacteria</taxon>
        <taxon>Pseudomonadati</taxon>
        <taxon>Pseudomonadota</taxon>
        <taxon>Gammaproteobacteria</taxon>
        <taxon>Alteromonadales</taxon>
        <taxon>Colwelliaceae</taxon>
        <taxon>Thalassotalea</taxon>
    </lineage>
</organism>
<evidence type="ECO:0000313" key="3">
    <source>
        <dbReference type="Proteomes" id="UP001301442"/>
    </source>
</evidence>
<feature type="domain" description="SnoaL-like" evidence="1">
    <location>
        <begin position="163"/>
        <end position="266"/>
    </location>
</feature>
<dbReference type="InterPro" id="IPR037401">
    <property type="entry name" value="SnoaL-like"/>
</dbReference>
<protein>
    <submittedName>
        <fullName evidence="2">Nuclear transport factor 2 family protein</fullName>
    </submittedName>
</protein>
<evidence type="ECO:0000313" key="2">
    <source>
        <dbReference type="EMBL" id="WOH35785.1"/>
    </source>
</evidence>
<dbReference type="Pfam" id="PF12680">
    <property type="entry name" value="SnoaL_2"/>
    <property type="match status" value="1"/>
</dbReference>
<name>A0ABZ0GIY1_9GAMM</name>
<evidence type="ECO:0000259" key="1">
    <source>
        <dbReference type="Pfam" id="PF12680"/>
    </source>
</evidence>
<keyword evidence="3" id="KW-1185">Reference proteome</keyword>
<reference evidence="2 3" key="1">
    <citation type="submission" date="2023-09" db="EMBL/GenBank/DDBJ databases">
        <authorList>
            <person name="Qi X."/>
        </authorList>
    </citation>
    <scope>NUCLEOTIDE SEQUENCE [LARGE SCALE GENOMIC DNA]</scope>
    <source>
        <strain evidence="2 3">S1-1</strain>
    </source>
</reference>
<gene>
    <name evidence="2" type="ORF">RI844_10365</name>
</gene>
<dbReference type="Gene3D" id="3.10.450.50">
    <property type="match status" value="1"/>
</dbReference>
<proteinExistence type="predicted"/>